<dbReference type="Pfam" id="PF13365">
    <property type="entry name" value="Trypsin_2"/>
    <property type="match status" value="1"/>
</dbReference>
<feature type="domain" description="FHA" evidence="4">
    <location>
        <begin position="436"/>
        <end position="485"/>
    </location>
</feature>
<dbReference type="OrthoDB" id="151099at2"/>
<evidence type="ECO:0000259" key="4">
    <source>
        <dbReference type="PROSITE" id="PS50006"/>
    </source>
</evidence>
<evidence type="ECO:0000256" key="3">
    <source>
        <dbReference type="SAM" id="SignalP"/>
    </source>
</evidence>
<evidence type="ECO:0000313" key="6">
    <source>
        <dbReference type="Proteomes" id="UP000269923"/>
    </source>
</evidence>
<feature type="domain" description="FHA" evidence="4">
    <location>
        <begin position="539"/>
        <end position="589"/>
    </location>
</feature>
<keyword evidence="2" id="KW-0472">Membrane</keyword>
<evidence type="ECO:0000256" key="2">
    <source>
        <dbReference type="SAM" id="Phobius"/>
    </source>
</evidence>
<dbReference type="AlphaFoldDB" id="A0A3P2A603"/>
<proteinExistence type="predicted"/>
<dbReference type="EMBL" id="RQYC01000006">
    <property type="protein sequence ID" value="RRD90338.1"/>
    <property type="molecule type" value="Genomic_DNA"/>
</dbReference>
<gene>
    <name evidence="5" type="ORF">EII21_05295</name>
</gene>
<keyword evidence="2" id="KW-0812">Transmembrane</keyword>
<evidence type="ECO:0000313" key="5">
    <source>
        <dbReference type="EMBL" id="RRD90338.1"/>
    </source>
</evidence>
<dbReference type="Gene3D" id="2.60.200.20">
    <property type="match status" value="2"/>
</dbReference>
<feature type="signal peptide" evidence="3">
    <location>
        <begin position="1"/>
        <end position="21"/>
    </location>
</feature>
<feature type="transmembrane region" description="Helical" evidence="2">
    <location>
        <begin position="340"/>
        <end position="365"/>
    </location>
</feature>
<dbReference type="InterPro" id="IPR050923">
    <property type="entry name" value="Cell_Proc_Reg/RNA_Proc"/>
</dbReference>
<dbReference type="RefSeq" id="WP_124794548.1">
    <property type="nucleotide sequence ID" value="NZ_RQYC01000006.1"/>
</dbReference>
<feature type="chain" id="PRO_5018080178" evidence="3">
    <location>
        <begin position="22"/>
        <end position="616"/>
    </location>
</feature>
<reference evidence="5 6" key="1">
    <citation type="submission" date="2018-11" db="EMBL/GenBank/DDBJ databases">
        <title>Genomes From Bacteria Associated with the Canine Oral Cavity: a Test Case for Automated Genome-Based Taxonomic Assignment.</title>
        <authorList>
            <person name="Coil D.A."/>
            <person name="Jospin G."/>
            <person name="Darling A.E."/>
            <person name="Wallis C."/>
            <person name="Davis I.J."/>
            <person name="Harris S."/>
            <person name="Eisen J.A."/>
            <person name="Holcombe L.J."/>
            <person name="O'Flynn C."/>
        </authorList>
    </citation>
    <scope>NUCLEOTIDE SEQUENCE [LARGE SCALE GENOMIC DNA]</scope>
    <source>
        <strain evidence="5 6">COT-280</strain>
    </source>
</reference>
<organism evidence="5 6">
    <name type="scientific">Conchiformibius steedae</name>
    <dbReference type="NCBI Taxonomy" id="153493"/>
    <lineage>
        <taxon>Bacteria</taxon>
        <taxon>Pseudomonadati</taxon>
        <taxon>Pseudomonadota</taxon>
        <taxon>Betaproteobacteria</taxon>
        <taxon>Neisseriales</taxon>
        <taxon>Neisseriaceae</taxon>
        <taxon>Conchiformibius</taxon>
    </lineage>
</organism>
<dbReference type="InterPro" id="IPR009003">
    <property type="entry name" value="Peptidase_S1_PA"/>
</dbReference>
<dbReference type="Proteomes" id="UP000269923">
    <property type="component" value="Unassembled WGS sequence"/>
</dbReference>
<dbReference type="Pfam" id="PF00498">
    <property type="entry name" value="FHA"/>
    <property type="match status" value="2"/>
</dbReference>
<evidence type="ECO:0000256" key="1">
    <source>
        <dbReference type="SAM" id="MobiDB-lite"/>
    </source>
</evidence>
<sequence length="616" mass="65778">MNKIKLFACWLLLLWVLPARADDYPDVRAAQQSVYRVWLGLPLPKEFTLQSGTQYRPALDNKGFAVAPFDGLQLQSKSSGKLREAGGSGLVFQYGAQPYLLLASGSAYTVSKQGHLLTNAAVAADASGTEVFFTDKAGMRYNGGDGKVRAFVVMAVSPKLSLLPADTVAADSRRDLAVLAVKDPRMLHAKAKPIALADPQFVERGTPVFAVGMEGVSDQLGAKRGAFDEQGYLNPSNETGLLERHVKNGAADAWEHSAAVQGSMRGGPLLNRCGQAVATAQIGKNQVAVANSEAAALLRKQQIPFEQATGRCGGAEAVAANWLDAMIAFVKTAADKPHTFIPLLIIGALVLAACVVAWKLLFWVLRRKRRSAARAPDMPQHQAVPPRPEPAQATRRTAAPSPKTQMVNPAAAGVPARLTVQAGAWQPLTVYPQQSLRVGRDTDCDAVIADGRVSSHHLDLYFDGNQLFVEDANSTNGTFINGKRVSGRTRLNRGDVLQLTSDDDVAVFVYGDTAAAPVARLRPQTAGLPEVLLLAGQSVQVGRAAHNDLQLSDMQVSGTHALLRVEADGSLMLSDQGSTNGTFVDHVRIDSPVRLRIGQSIFFGSPDSAYVVAQPD</sequence>
<dbReference type="SUPFAM" id="SSF49879">
    <property type="entry name" value="SMAD/FHA domain"/>
    <property type="match status" value="2"/>
</dbReference>
<dbReference type="STRING" id="1121352.GCA_000620925_00733"/>
<dbReference type="PANTHER" id="PTHR23308">
    <property type="entry name" value="NUCLEAR INHIBITOR OF PROTEIN PHOSPHATASE-1"/>
    <property type="match status" value="1"/>
</dbReference>
<dbReference type="PROSITE" id="PS50006">
    <property type="entry name" value="FHA_DOMAIN"/>
    <property type="match status" value="2"/>
</dbReference>
<accession>A0A3P2A603</accession>
<feature type="region of interest" description="Disordered" evidence="1">
    <location>
        <begin position="374"/>
        <end position="409"/>
    </location>
</feature>
<dbReference type="SMART" id="SM00240">
    <property type="entry name" value="FHA"/>
    <property type="match status" value="2"/>
</dbReference>
<keyword evidence="6" id="KW-1185">Reference proteome</keyword>
<dbReference type="InterPro" id="IPR000253">
    <property type="entry name" value="FHA_dom"/>
</dbReference>
<comment type="caution">
    <text evidence="5">The sequence shown here is derived from an EMBL/GenBank/DDBJ whole genome shotgun (WGS) entry which is preliminary data.</text>
</comment>
<keyword evidence="2" id="KW-1133">Transmembrane helix</keyword>
<protein>
    <submittedName>
        <fullName evidence="5">FHA domain-containing protein</fullName>
    </submittedName>
</protein>
<name>A0A3P2A603_9NEIS</name>
<dbReference type="InterPro" id="IPR008984">
    <property type="entry name" value="SMAD_FHA_dom_sf"/>
</dbReference>
<dbReference type="Gene3D" id="2.40.10.120">
    <property type="match status" value="1"/>
</dbReference>
<keyword evidence="3" id="KW-0732">Signal</keyword>
<dbReference type="SUPFAM" id="SSF50494">
    <property type="entry name" value="Trypsin-like serine proteases"/>
    <property type="match status" value="1"/>
</dbReference>
<dbReference type="CDD" id="cd00060">
    <property type="entry name" value="FHA"/>
    <property type="match status" value="2"/>
</dbReference>